<organism evidence="2">
    <name type="scientific">Anguilla anguilla</name>
    <name type="common">European freshwater eel</name>
    <name type="synonym">Muraena anguilla</name>
    <dbReference type="NCBI Taxonomy" id="7936"/>
    <lineage>
        <taxon>Eukaryota</taxon>
        <taxon>Metazoa</taxon>
        <taxon>Chordata</taxon>
        <taxon>Craniata</taxon>
        <taxon>Vertebrata</taxon>
        <taxon>Euteleostomi</taxon>
        <taxon>Actinopterygii</taxon>
        <taxon>Neopterygii</taxon>
        <taxon>Teleostei</taxon>
        <taxon>Anguilliformes</taxon>
        <taxon>Anguillidae</taxon>
        <taxon>Anguilla</taxon>
    </lineage>
</organism>
<feature type="region of interest" description="Disordered" evidence="1">
    <location>
        <begin position="27"/>
        <end position="58"/>
    </location>
</feature>
<proteinExistence type="predicted"/>
<evidence type="ECO:0000256" key="1">
    <source>
        <dbReference type="SAM" id="MobiDB-lite"/>
    </source>
</evidence>
<sequence>MELGRYSSPAWPVLLFNTWAAMARGYSGGHVTRPQGNKEQQEEGKTDGQTDGWTDGQADRQTVFIDLL</sequence>
<dbReference type="AlphaFoldDB" id="A0A0E9PU61"/>
<protein>
    <submittedName>
        <fullName evidence="2">Uncharacterized protein</fullName>
    </submittedName>
</protein>
<evidence type="ECO:0000313" key="2">
    <source>
        <dbReference type="EMBL" id="JAH08176.1"/>
    </source>
</evidence>
<reference evidence="2" key="2">
    <citation type="journal article" date="2015" name="Fish Shellfish Immunol.">
        <title>Early steps in the European eel (Anguilla anguilla)-Vibrio vulnificus interaction in the gills: Role of the RtxA13 toxin.</title>
        <authorList>
            <person name="Callol A."/>
            <person name="Pajuelo D."/>
            <person name="Ebbesson L."/>
            <person name="Teles M."/>
            <person name="MacKenzie S."/>
            <person name="Amaro C."/>
        </authorList>
    </citation>
    <scope>NUCLEOTIDE SEQUENCE</scope>
</reference>
<accession>A0A0E9PU61</accession>
<name>A0A0E9PU61_ANGAN</name>
<dbReference type="EMBL" id="GBXM01100401">
    <property type="protein sequence ID" value="JAH08176.1"/>
    <property type="molecule type" value="Transcribed_RNA"/>
</dbReference>
<reference evidence="2" key="1">
    <citation type="submission" date="2014-11" db="EMBL/GenBank/DDBJ databases">
        <authorList>
            <person name="Amaro Gonzalez C."/>
        </authorList>
    </citation>
    <scope>NUCLEOTIDE SEQUENCE</scope>
</reference>
<feature type="compositionally biased region" description="Basic and acidic residues" evidence="1">
    <location>
        <begin position="39"/>
        <end position="48"/>
    </location>
</feature>